<name>A0A183SWB3_SCHSO</name>
<dbReference type="AlphaFoldDB" id="A0A183SWB3"/>
<evidence type="ECO:0000313" key="5">
    <source>
        <dbReference type="WBParaSite" id="SSLN_0000884601-mRNA-1"/>
    </source>
</evidence>
<evidence type="ECO:0000256" key="4">
    <source>
        <dbReference type="SAM" id="Coils"/>
    </source>
</evidence>
<evidence type="ECO:0000256" key="3">
    <source>
        <dbReference type="ARBA" id="ARBA00023242"/>
    </source>
</evidence>
<comment type="subcellular location">
    <subcellularLocation>
        <location evidence="1">Nucleus</location>
    </subcellularLocation>
</comment>
<dbReference type="Pfam" id="PF07052">
    <property type="entry name" value="Hep_59"/>
    <property type="match status" value="1"/>
</dbReference>
<proteinExistence type="inferred from homology"/>
<protein>
    <submittedName>
        <fullName evidence="5">PRP3 domain-containing protein</fullName>
    </submittedName>
</protein>
<dbReference type="PANTHER" id="PTHR13486">
    <property type="entry name" value="TELOMERE LENGTH AND SILENCING PROTEIN 1 TLS1 FAMILY MEMBER"/>
    <property type="match status" value="1"/>
</dbReference>
<accession>A0A183SWB3</accession>
<dbReference type="GO" id="GO:0005681">
    <property type="term" value="C:spliceosomal complex"/>
    <property type="evidence" value="ECO:0007669"/>
    <property type="project" value="TreeGrafter"/>
</dbReference>
<feature type="coiled-coil region" evidence="4">
    <location>
        <begin position="52"/>
        <end position="79"/>
    </location>
</feature>
<organism evidence="5">
    <name type="scientific">Schistocephalus solidus</name>
    <name type="common">Tapeworm</name>
    <dbReference type="NCBI Taxonomy" id="70667"/>
    <lineage>
        <taxon>Eukaryota</taxon>
        <taxon>Metazoa</taxon>
        <taxon>Spiralia</taxon>
        <taxon>Lophotrochozoa</taxon>
        <taxon>Platyhelminthes</taxon>
        <taxon>Cestoda</taxon>
        <taxon>Eucestoda</taxon>
        <taxon>Diphyllobothriidea</taxon>
        <taxon>Diphyllobothriidae</taxon>
        <taxon>Schistocephalus</taxon>
    </lineage>
</organism>
<keyword evidence="4" id="KW-0175">Coiled coil</keyword>
<comment type="similarity">
    <text evidence="2">Belongs to the TLS1 family.</text>
</comment>
<keyword evidence="3" id="KW-0539">Nucleus</keyword>
<evidence type="ECO:0000256" key="2">
    <source>
        <dbReference type="ARBA" id="ARBA00007643"/>
    </source>
</evidence>
<evidence type="ECO:0000256" key="1">
    <source>
        <dbReference type="ARBA" id="ARBA00004123"/>
    </source>
</evidence>
<dbReference type="GO" id="GO:0000398">
    <property type="term" value="P:mRNA splicing, via spliceosome"/>
    <property type="evidence" value="ECO:0007669"/>
    <property type="project" value="TreeGrafter"/>
</dbReference>
<dbReference type="WBParaSite" id="SSLN_0000884601-mRNA-1">
    <property type="protein sequence ID" value="SSLN_0000884601-mRNA-1"/>
    <property type="gene ID" value="SSLN_0000884601"/>
</dbReference>
<reference evidence="5" key="1">
    <citation type="submission" date="2016-06" db="UniProtKB">
        <authorList>
            <consortium name="WormBaseParasite"/>
        </authorList>
    </citation>
    <scope>IDENTIFICATION</scope>
</reference>
<dbReference type="PANTHER" id="PTHR13486:SF2">
    <property type="entry name" value="SPLICING FACTOR C9ORF78"/>
    <property type="match status" value="1"/>
</dbReference>
<sequence>LAKRKGIAQKNEDVPNLLAEIPDFLKPSIGQKSEDMLSNQMLCGIPEVDLGVEAKMRNIEATEEAKQRLLKERFNQRRKKQADDIVPANISVNFVQHSRWNNYIDPSVQQELTSQFRDLPDVSQPIELAVPSLADPPPALEAERRRLQAEKSTDALVLQRFKNYMRGRRAR</sequence>
<dbReference type="InterPro" id="IPR010756">
    <property type="entry name" value="Tls1-like"/>
</dbReference>